<dbReference type="EMBL" id="CAUH01000831">
    <property type="protein sequence ID" value="CCU75014.1"/>
    <property type="molecule type" value="Genomic_DNA"/>
</dbReference>
<dbReference type="GO" id="GO:0004540">
    <property type="term" value="F:RNA nuclease activity"/>
    <property type="evidence" value="ECO:0007669"/>
    <property type="project" value="InterPro"/>
</dbReference>
<organism evidence="4 5">
    <name type="scientific">Blumeria graminis f. sp. hordei (strain DH14)</name>
    <name type="common">Barley powdery mildew</name>
    <name type="synonym">Oidium monilioides f. sp. hordei</name>
    <dbReference type="NCBI Taxonomy" id="546991"/>
    <lineage>
        <taxon>Eukaryota</taxon>
        <taxon>Fungi</taxon>
        <taxon>Dikarya</taxon>
        <taxon>Ascomycota</taxon>
        <taxon>Pezizomycotina</taxon>
        <taxon>Leotiomycetes</taxon>
        <taxon>Erysiphales</taxon>
        <taxon>Erysiphaceae</taxon>
        <taxon>Blumeria</taxon>
        <taxon>Blumeria hordei</taxon>
    </lineage>
</organism>
<dbReference type="Gene3D" id="3.10.450.30">
    <property type="entry name" value="Microbial ribonucleases"/>
    <property type="match status" value="1"/>
</dbReference>
<protein>
    <submittedName>
        <fullName evidence="4">Putative candidate secreted effector protein</fullName>
    </submittedName>
</protein>
<dbReference type="GO" id="GO:0003723">
    <property type="term" value="F:RNA binding"/>
    <property type="evidence" value="ECO:0007669"/>
    <property type="project" value="InterPro"/>
</dbReference>
<evidence type="ECO:0000256" key="1">
    <source>
        <dbReference type="ARBA" id="ARBA00022722"/>
    </source>
</evidence>
<evidence type="ECO:0000313" key="4">
    <source>
        <dbReference type="EMBL" id="CCU75014.1"/>
    </source>
</evidence>
<dbReference type="AlphaFoldDB" id="N1J701"/>
<dbReference type="OrthoDB" id="3604365at2759"/>
<keyword evidence="5" id="KW-1185">Reference proteome</keyword>
<sequence length="413" mass="47803">MWINFNVTLAISWLILQVKCDDIPYSDMYLPDGTNGFVCDLEFHSIDHVREVAKKGVEAFFYRQRVVKFPTTFKDTKLFNVKSDILLSWPIMPSGLFYHKTPGKSRLIINTRGQILGIVVISFEKPSNKIIYEKCIPVRSSLEENNEEQTLLNECWGLANPTFGYNCGSKFFPKFKIDKMIGPNATKYYQQRLSGKHRLSCLRNYTGDVFTGVDLYWYPFQLGTTEKATSGPPGRYRVVYDISNSEFKGIIDVEEGNIKCGTVWDVSSISLNNIYISSSTLNLDRFRDSYWPETCFGHKLKAKTIWLYLEFALKDLMSTLNGSNPNLPIGNQKFRHYWLLRPEETNKDSSNHVFVILYNTELNTYYLYLITTRNFKLDALNPCLQFSSDVIHVLQKHIGDKHNPEESLSIDHW</sequence>
<dbReference type="InParanoid" id="N1J701"/>
<keyword evidence="2" id="KW-0378">Hydrolase</keyword>
<proteinExistence type="predicted"/>
<comment type="caution">
    <text evidence="4">The sequence shown here is derived from an EMBL/GenBank/DDBJ whole genome shotgun (WGS) entry which is preliminary data.</text>
</comment>
<dbReference type="Proteomes" id="UP000015441">
    <property type="component" value="Unassembled WGS sequence"/>
</dbReference>
<dbReference type="GO" id="GO:0016787">
    <property type="term" value="F:hydrolase activity"/>
    <property type="evidence" value="ECO:0007669"/>
    <property type="project" value="UniProtKB-KW"/>
</dbReference>
<evidence type="ECO:0000256" key="3">
    <source>
        <dbReference type="SAM" id="SignalP"/>
    </source>
</evidence>
<dbReference type="SUPFAM" id="SSF53933">
    <property type="entry name" value="Microbial ribonucleases"/>
    <property type="match status" value="1"/>
</dbReference>
<dbReference type="SMR" id="N1J701"/>
<dbReference type="HOGENOM" id="CLU_056748_1_0_1"/>
<evidence type="ECO:0000313" key="5">
    <source>
        <dbReference type="Proteomes" id="UP000015441"/>
    </source>
</evidence>
<keyword evidence="3" id="KW-0732">Signal</keyword>
<accession>N1J701</accession>
<dbReference type="InterPro" id="IPR016191">
    <property type="entry name" value="Ribonuclease/ribotoxin"/>
</dbReference>
<evidence type="ECO:0000256" key="2">
    <source>
        <dbReference type="ARBA" id="ARBA00022801"/>
    </source>
</evidence>
<feature type="chain" id="PRO_5004106436" evidence="3">
    <location>
        <begin position="21"/>
        <end position="413"/>
    </location>
</feature>
<gene>
    <name evidence="4" type="ORF">BGHDH14_bgh00044</name>
</gene>
<reference evidence="4 5" key="1">
    <citation type="journal article" date="2010" name="Science">
        <title>Genome expansion and gene loss in powdery mildew fungi reveal tradeoffs in extreme parasitism.</title>
        <authorList>
            <person name="Spanu P.D."/>
            <person name="Abbott J.C."/>
            <person name="Amselem J."/>
            <person name="Burgis T.A."/>
            <person name="Soanes D.M."/>
            <person name="Stueber K."/>
            <person name="Ver Loren van Themaat E."/>
            <person name="Brown J.K.M."/>
            <person name="Butcher S.A."/>
            <person name="Gurr S.J."/>
            <person name="Lebrun M.-H."/>
            <person name="Ridout C.J."/>
            <person name="Schulze-Lefert P."/>
            <person name="Talbot N.J."/>
            <person name="Ahmadinejad N."/>
            <person name="Ametz C."/>
            <person name="Barton G.R."/>
            <person name="Benjdia M."/>
            <person name="Bidzinski P."/>
            <person name="Bindschedler L.V."/>
            <person name="Both M."/>
            <person name="Brewer M.T."/>
            <person name="Cadle-Davidson L."/>
            <person name="Cadle-Davidson M.M."/>
            <person name="Collemare J."/>
            <person name="Cramer R."/>
            <person name="Frenkel O."/>
            <person name="Godfrey D."/>
            <person name="Harriman J."/>
            <person name="Hoede C."/>
            <person name="King B.C."/>
            <person name="Klages S."/>
            <person name="Kleemann J."/>
            <person name="Knoll D."/>
            <person name="Koti P.S."/>
            <person name="Kreplak J."/>
            <person name="Lopez-Ruiz F.J."/>
            <person name="Lu X."/>
            <person name="Maekawa T."/>
            <person name="Mahanil S."/>
            <person name="Micali C."/>
            <person name="Milgroom M.G."/>
            <person name="Montana G."/>
            <person name="Noir S."/>
            <person name="O'Connell R.J."/>
            <person name="Oberhaensli S."/>
            <person name="Parlange F."/>
            <person name="Pedersen C."/>
            <person name="Quesneville H."/>
            <person name="Reinhardt R."/>
            <person name="Rott M."/>
            <person name="Sacristan S."/>
            <person name="Schmidt S.M."/>
            <person name="Schoen M."/>
            <person name="Skamnioti P."/>
            <person name="Sommer H."/>
            <person name="Stephens A."/>
            <person name="Takahara H."/>
            <person name="Thordal-Christensen H."/>
            <person name="Vigouroux M."/>
            <person name="Wessling R."/>
            <person name="Wicker T."/>
            <person name="Panstruga R."/>
        </authorList>
    </citation>
    <scope>NUCLEOTIDE SEQUENCE [LARGE SCALE GENOMIC DNA]</scope>
    <source>
        <strain evidence="4">DH14</strain>
    </source>
</reference>
<keyword evidence="1" id="KW-0540">Nuclease</keyword>
<name>N1J701_BLUG1</name>
<feature type="signal peptide" evidence="3">
    <location>
        <begin position="1"/>
        <end position="20"/>
    </location>
</feature>